<feature type="coiled-coil region" evidence="1">
    <location>
        <begin position="62"/>
        <end position="89"/>
    </location>
</feature>
<protein>
    <submittedName>
        <fullName evidence="2">Uncharacterized protein</fullName>
    </submittedName>
</protein>
<keyword evidence="3" id="KW-1185">Reference proteome</keyword>
<organism evidence="2 3">
    <name type="scientific">Delitschia confertaspora ATCC 74209</name>
    <dbReference type="NCBI Taxonomy" id="1513339"/>
    <lineage>
        <taxon>Eukaryota</taxon>
        <taxon>Fungi</taxon>
        <taxon>Dikarya</taxon>
        <taxon>Ascomycota</taxon>
        <taxon>Pezizomycotina</taxon>
        <taxon>Dothideomycetes</taxon>
        <taxon>Pleosporomycetidae</taxon>
        <taxon>Pleosporales</taxon>
        <taxon>Delitschiaceae</taxon>
        <taxon>Delitschia</taxon>
    </lineage>
</organism>
<evidence type="ECO:0000313" key="3">
    <source>
        <dbReference type="Proteomes" id="UP000799536"/>
    </source>
</evidence>
<dbReference type="AlphaFoldDB" id="A0A9P4JN79"/>
<comment type="caution">
    <text evidence="2">The sequence shown here is derived from an EMBL/GenBank/DDBJ whole genome shotgun (WGS) entry which is preliminary data.</text>
</comment>
<accession>A0A9P4JN79</accession>
<dbReference type="EMBL" id="ML993946">
    <property type="protein sequence ID" value="KAF2202180.1"/>
    <property type="molecule type" value="Genomic_DNA"/>
</dbReference>
<evidence type="ECO:0000313" key="2">
    <source>
        <dbReference type="EMBL" id="KAF2202180.1"/>
    </source>
</evidence>
<dbReference type="Proteomes" id="UP000799536">
    <property type="component" value="Unassembled WGS sequence"/>
</dbReference>
<proteinExistence type="predicted"/>
<gene>
    <name evidence="2" type="ORF">GQ43DRAFT_471108</name>
</gene>
<evidence type="ECO:0000256" key="1">
    <source>
        <dbReference type="SAM" id="Coils"/>
    </source>
</evidence>
<keyword evidence="1" id="KW-0175">Coiled coil</keyword>
<name>A0A9P4JN79_9PLEO</name>
<reference evidence="2" key="1">
    <citation type="journal article" date="2020" name="Stud. Mycol.">
        <title>101 Dothideomycetes genomes: a test case for predicting lifestyles and emergence of pathogens.</title>
        <authorList>
            <person name="Haridas S."/>
            <person name="Albert R."/>
            <person name="Binder M."/>
            <person name="Bloem J."/>
            <person name="Labutti K."/>
            <person name="Salamov A."/>
            <person name="Andreopoulos B."/>
            <person name="Baker S."/>
            <person name="Barry K."/>
            <person name="Bills G."/>
            <person name="Bluhm B."/>
            <person name="Cannon C."/>
            <person name="Castanera R."/>
            <person name="Culley D."/>
            <person name="Daum C."/>
            <person name="Ezra D."/>
            <person name="Gonzalez J."/>
            <person name="Henrissat B."/>
            <person name="Kuo A."/>
            <person name="Liang C."/>
            <person name="Lipzen A."/>
            <person name="Lutzoni F."/>
            <person name="Magnuson J."/>
            <person name="Mondo S."/>
            <person name="Nolan M."/>
            <person name="Ohm R."/>
            <person name="Pangilinan J."/>
            <person name="Park H.-J."/>
            <person name="Ramirez L."/>
            <person name="Alfaro M."/>
            <person name="Sun H."/>
            <person name="Tritt A."/>
            <person name="Yoshinaga Y."/>
            <person name="Zwiers L.-H."/>
            <person name="Turgeon B."/>
            <person name="Goodwin S."/>
            <person name="Spatafora J."/>
            <person name="Crous P."/>
            <person name="Grigoriev I."/>
        </authorList>
    </citation>
    <scope>NUCLEOTIDE SEQUENCE</scope>
    <source>
        <strain evidence="2">ATCC 74209</strain>
    </source>
</reference>
<sequence length="128" mass="14472">MTDKTIEEFMKAEQAAFENHLNTAAKTNNPPTVQVLKTIQTGRVSAMQRVENVKTNKTAEIALASESEKKVLEEENRRLDTDIKGHEHDITEAKYADNPDAHQEEMNAKVKKVESKVVEEMRHGEQGI</sequence>